<organism evidence="1 2">
    <name type="scientific">Vaccinium darrowii</name>
    <dbReference type="NCBI Taxonomy" id="229202"/>
    <lineage>
        <taxon>Eukaryota</taxon>
        <taxon>Viridiplantae</taxon>
        <taxon>Streptophyta</taxon>
        <taxon>Embryophyta</taxon>
        <taxon>Tracheophyta</taxon>
        <taxon>Spermatophyta</taxon>
        <taxon>Magnoliopsida</taxon>
        <taxon>eudicotyledons</taxon>
        <taxon>Gunneridae</taxon>
        <taxon>Pentapetalae</taxon>
        <taxon>asterids</taxon>
        <taxon>Ericales</taxon>
        <taxon>Ericaceae</taxon>
        <taxon>Vaccinioideae</taxon>
        <taxon>Vaccinieae</taxon>
        <taxon>Vaccinium</taxon>
    </lineage>
</organism>
<comment type="caution">
    <text evidence="1">The sequence shown here is derived from an EMBL/GenBank/DDBJ whole genome shotgun (WGS) entry which is preliminary data.</text>
</comment>
<name>A0ACB7YEY3_9ERIC</name>
<reference evidence="1 2" key="1">
    <citation type="journal article" date="2021" name="Hortic Res">
        <title>High-quality reference genome and annotation aids understanding of berry development for evergreen blueberry (Vaccinium darrowii).</title>
        <authorList>
            <person name="Yu J."/>
            <person name="Hulse-Kemp A.M."/>
            <person name="Babiker E."/>
            <person name="Staton M."/>
        </authorList>
    </citation>
    <scope>NUCLEOTIDE SEQUENCE [LARGE SCALE GENOMIC DNA]</scope>
    <source>
        <strain evidence="2">cv. NJ 8807/NJ 8810</strain>
        <tissue evidence="1">Young leaf</tissue>
    </source>
</reference>
<gene>
    <name evidence="1" type="ORF">Vadar_019142</name>
</gene>
<proteinExistence type="predicted"/>
<dbReference type="EMBL" id="CM037158">
    <property type="protein sequence ID" value="KAH7851986.1"/>
    <property type="molecule type" value="Genomic_DNA"/>
</dbReference>
<dbReference type="Proteomes" id="UP000828048">
    <property type="component" value="Chromosome 8"/>
</dbReference>
<evidence type="ECO:0000313" key="2">
    <source>
        <dbReference type="Proteomes" id="UP000828048"/>
    </source>
</evidence>
<accession>A0ACB7YEY3</accession>
<keyword evidence="2" id="KW-1185">Reference proteome</keyword>
<evidence type="ECO:0000313" key="1">
    <source>
        <dbReference type="EMBL" id="KAH7851986.1"/>
    </source>
</evidence>
<protein>
    <submittedName>
        <fullName evidence="1">Uncharacterized protein</fullName>
    </submittedName>
</protein>
<sequence length="88" mass="10160">MYSSLPFQPVYDEEYWPNYFGDTIVPDKDRLRGKGRPRYNRIRNEMDDFAESQPSQKQSCKLCGQVGHNRRTCPLTRGGASSSEPTNQ</sequence>